<dbReference type="AlphaFoldDB" id="A0AAU8EXJ9"/>
<dbReference type="EMBL" id="CP159279">
    <property type="protein sequence ID" value="XCH13417.1"/>
    <property type="molecule type" value="Genomic_DNA"/>
</dbReference>
<protein>
    <submittedName>
        <fullName evidence="2">Uncharacterized protein</fullName>
    </submittedName>
</protein>
<evidence type="ECO:0000313" key="2">
    <source>
        <dbReference type="EMBL" id="XCH13417.1"/>
    </source>
</evidence>
<feature type="chain" id="PRO_5043952866" evidence="1">
    <location>
        <begin position="27"/>
        <end position="150"/>
    </location>
</feature>
<proteinExistence type="predicted"/>
<accession>A0AAU8EXJ9</accession>
<keyword evidence="1" id="KW-0732">Signal</keyword>
<organism evidence="2">
    <name type="scientific">Arthrobacter sp. K5</name>
    <dbReference type="NCBI Taxonomy" id="2839623"/>
    <lineage>
        <taxon>Bacteria</taxon>
        <taxon>Bacillati</taxon>
        <taxon>Actinomycetota</taxon>
        <taxon>Actinomycetes</taxon>
        <taxon>Micrococcales</taxon>
        <taxon>Micrococcaceae</taxon>
        <taxon>Arthrobacter</taxon>
    </lineage>
</organism>
<dbReference type="RefSeq" id="WP_353713208.1">
    <property type="nucleotide sequence ID" value="NZ_CP159279.1"/>
</dbReference>
<feature type="signal peptide" evidence="1">
    <location>
        <begin position="1"/>
        <end position="26"/>
    </location>
</feature>
<gene>
    <name evidence="2" type="ORF">ABRP34_10715</name>
</gene>
<evidence type="ECO:0000256" key="1">
    <source>
        <dbReference type="SAM" id="SignalP"/>
    </source>
</evidence>
<name>A0AAU8EXJ9_9MICC</name>
<sequence>MLGTKSRLAAVALAACLMGIAAPAHAAPAALVTAGPGILVADGAAVDIPVTFVCDTDPTLLIAVPVIQLTQRVSDGRIAGGIGNEQLSCTRQAQTVTIRVVPNVMAFNEGTAAATVVLQSCNAQFQCSAEIIYTELKLAKGAGTGILPQR</sequence>
<reference evidence="2" key="1">
    <citation type="submission" date="2024-06" db="EMBL/GenBank/DDBJ databases">
        <title>Biodegradation of dimethachlon by Arthrobacter sp. K5: mechanistic insights and ecological implications.</title>
        <authorList>
            <person name="Hu S."/>
            <person name="Lu P."/>
        </authorList>
    </citation>
    <scope>NUCLEOTIDE SEQUENCE</scope>
    <source>
        <strain evidence="2">K5</strain>
    </source>
</reference>